<dbReference type="Proteomes" id="UP000009168">
    <property type="component" value="Unassembled WGS sequence"/>
</dbReference>
<sequence length="2359" mass="269695">MLQCSSKYCIDYQVPGDPTTQSGCFLWDASINRIGIDKNGYCTYQDQPNAIKCISGQFCLNTRFGNSCQSLLLSFDQNRFARERLTGKCLPYLDPKQEGRDIETCVDGSCFYTDQISKKNFCLSLGIYAWGDFIVGIDIQGQCLKNDQKTTVQIKSCLGLTYCVLDTGEGDYKCQKLQLSDNTYKNQAYQAKSVNQTCQGLNTENSIGCLDGLYCINQQTNNKCEIMDSNDPNKIGRNFFNQQCLPQGAQVAIICQQQYCISSGACIPLSDSHPGQEKQTQKCLQEQSQGQNGASNCYKNGYCLFKDPLTDKASCYKLDFSNPNAIGIQKDTQLCLEMGQPQAIMCAVEKYCLDQTTKTCQLIDTTKGMCIDENGFCVQNGSCFNCELKQCLSLSNQNKCQDLLSPSITYCKDSKGFCQQLDSGLCDMCPDNYCLINKSCLNQNSLLKLVNNGQCFEQIKKLKICVIQNLNVPNQNGNMNCMNNQSFCQDISIKNNECLSCPMYFINPGDQKCYSLEQKLEHSPYPQQVYFQMQLIYVKQDCYDQNFCLVNQSLKCPLGQQSQSQYKTCQNYILQLDQNLQVVFSKYQAINFLVQSTPGSYSITQYQSVLCPEGCFSCIQESNSKATCIKCQLQYVQNGDICEKCPYNCNKCQYAVIINGNAVFKSQINVNQINGIQFKKICIECKPQYLLSYDLQSCVQCGFNCDKCQYENQDEVLNNNIDQLSALSYYQFLTKNYIKKCIQCPNGYFVSFDGQSCVQQTLNCDYNSFKIVQGTQTYDLTENIWSFVDSLYQNISISKICKSCSYGYILASDQSKCEYGCQSQSQQSICNNCFTTLSFKVQCQFCSNGQILNQVVDPPKCQDDFCKNHIFGCSECYKYLDLSQNLNNQVFQCTKCQDELSIPSIYGCIKCPQGCSRCYEGTSTFNFTSQLIYKRESITIQDRLDYKNKNYKLICTECQDGYYFDQQFKQCILIQCGQNCQKCIIINKQPQCIQCNYDKLINQITSLQYFIGKFYYKQNQINNPKQMITLTSSGDDCQICPLLCETCENKSNVSQNPLYIYDAQCLSCKKTLDKSLLLQNYSITYDKSRRKCYLCQKSEQGCYYKKQKIIYAQCLDLNSRLGDGSQKEPINFNRLNEVNLNQFIINELDFDQAVVFYNELQVKELEVLLIFVDNICQDLKPQNFTITLKEKFRTLSAILNITTLYSNFTVDFQQQDVFIVQGFDKIFIQNVIFQQQKSDNKFGISIKDDSLNNFQLINCQFHQISQFLKYFGVRSEASNKYSQLLIKFLIISQDNLSYFTQYVRQNNSPNQNISIYFQNITFENSSFYHRSQILNSNILNSLTITSLTFNQLTNYNFMQQQDSRLNITNQNSYFEQIQVLNNIVTIDSYFLLDFQTDKNSNITLNGIIIKRNQFYSELTSIIIQLAKLNTIQVNNISLADNQEFLFLQTENIFNVTIGQINLQQTDQQFLTPQICYLKQTIQQIKINDIVQQGISISKELFIFENNIIQQQITPLEIVIMNVISNQITLVFKDNKEDISIFSIISKLISNIQIQNVQFSGFQDDILNKKSILGKVSQGFYFNAPTVAVDLYNSSFNEIDVQSQFGWINGQILSIDIRHCNFTNQQSYLNIETSREGGFLNVISQVLHIYKSKFINGNALIGGAVYWTAQNKGSFSSIESEYLSNVAFSSDDLETQGGAIFVNGRLSQGFDGYIYKSNFSNNFAFNQGGAILIQPSAYFKNTITIKMSHFINNFSLCRGSNINIQNQSNSKSYITLSSLVITSQIKYFIEVIEILQNIIRKQAWLQIQSVDSSLINIQKAHNIEIISSTFQLSTGTSYDFQNSEFLKFIFQQILIIQEAINFYDVQNIYQNSYFLSNMITATGIEHFYIYDTLIQNNRNILDYMHNQRQDAQSAVFYNSQSSYIYKLNVTNNICQYCVFGTIQIASSKFQILNSTFYNNIAYNGPGLYLEQAQFYFTNSINAQQVFLDTLIIINSAFINNQANLNGGAIYLKQSSMFIYETIFEQNKASQYGGAIFLENTQKNILINLINLSNCTFTQNQASFGGALGSTTGQRVNRFSNNTYQKNKASQYGDNIQTSPTKFSASINGKSLSDSNILQIQNHFGGYLQEDIILRLCSDQNQEILNIPKYSFLQITILEGNGYLSSNKIYSQNGEFNLTQQIKIYGNFNQQLKLQITSDLIQIPIYNSSQYIIGYSNYSLIIVIDMAQNCLIGQIPIKFQQKYDQCQDCKDTKYSFSIANQCQSCPHPSVKCYRDMIFLPSNLWRVNQQSIVLYPCKNCVGDIEISQIKQTGQLSRQLSPKHNDMNYYCKQGYVGALCEDCDRSGEYWGEAYYMKLDQKCS</sequence>
<dbReference type="InParanoid" id="W7XC33"/>
<dbReference type="GO" id="GO:0005576">
    <property type="term" value="C:extracellular region"/>
    <property type="evidence" value="ECO:0007669"/>
    <property type="project" value="UniProtKB-SubCell"/>
</dbReference>
<evidence type="ECO:0000313" key="8">
    <source>
        <dbReference type="EMBL" id="EWS74927.1"/>
    </source>
</evidence>
<evidence type="ECO:0000256" key="5">
    <source>
        <dbReference type="ARBA" id="ARBA00022729"/>
    </source>
</evidence>
<evidence type="ECO:0000313" key="9">
    <source>
        <dbReference type="Proteomes" id="UP000009168"/>
    </source>
</evidence>
<dbReference type="OrthoDB" id="509564at2759"/>
<evidence type="ECO:0000256" key="2">
    <source>
        <dbReference type="ARBA" id="ARBA00004442"/>
    </source>
</evidence>
<dbReference type="KEGG" id="tet:TTHERM_002653472"/>
<proteinExistence type="predicted"/>
<keyword evidence="6" id="KW-0472">Membrane</keyword>
<dbReference type="Pfam" id="PF02415">
    <property type="entry name" value="Chlam_PMP"/>
    <property type="match status" value="1"/>
</dbReference>
<name>W7XC33_TETTS</name>
<dbReference type="InterPro" id="IPR003368">
    <property type="entry name" value="POMP_repeat"/>
</dbReference>
<feature type="non-terminal residue" evidence="8">
    <location>
        <position position="2359"/>
    </location>
</feature>
<evidence type="ECO:0000256" key="4">
    <source>
        <dbReference type="ARBA" id="ARBA00022525"/>
    </source>
</evidence>
<organism evidence="8 9">
    <name type="scientific">Tetrahymena thermophila (strain SB210)</name>
    <dbReference type="NCBI Taxonomy" id="312017"/>
    <lineage>
        <taxon>Eukaryota</taxon>
        <taxon>Sar</taxon>
        <taxon>Alveolata</taxon>
        <taxon>Ciliophora</taxon>
        <taxon>Intramacronucleata</taxon>
        <taxon>Oligohymenophorea</taxon>
        <taxon>Hymenostomatida</taxon>
        <taxon>Tetrahymenina</taxon>
        <taxon>Tetrahymenidae</taxon>
        <taxon>Tetrahymena</taxon>
    </lineage>
</organism>
<evidence type="ECO:0000256" key="3">
    <source>
        <dbReference type="ARBA" id="ARBA00004613"/>
    </source>
</evidence>
<comment type="subcellular location">
    <subcellularLocation>
        <location evidence="1">Cell envelope</location>
    </subcellularLocation>
    <subcellularLocation>
        <location evidence="2">Cell outer membrane</location>
    </subcellularLocation>
    <subcellularLocation>
        <location evidence="3">Secreted</location>
    </subcellularLocation>
</comment>
<dbReference type="GeneID" id="24442692"/>
<dbReference type="InterPro" id="IPR011050">
    <property type="entry name" value="Pectin_lyase_fold/virulence"/>
</dbReference>
<keyword evidence="5" id="KW-0732">Signal</keyword>
<evidence type="ECO:0000256" key="7">
    <source>
        <dbReference type="ARBA" id="ARBA00023237"/>
    </source>
</evidence>
<protein>
    <submittedName>
        <fullName evidence="8">Transmembrane protein, putative</fullName>
    </submittedName>
</protein>
<evidence type="ECO:0000256" key="1">
    <source>
        <dbReference type="ARBA" id="ARBA00004196"/>
    </source>
</evidence>
<keyword evidence="4" id="KW-0964">Secreted</keyword>
<gene>
    <name evidence="8" type="ORF">TTHERM_002653472</name>
</gene>
<keyword evidence="8" id="KW-0812">Transmembrane</keyword>
<dbReference type="PANTHER" id="PTHR11319">
    <property type="entry name" value="G PROTEIN-COUPLED RECEPTOR-RELATED"/>
    <property type="match status" value="1"/>
</dbReference>
<evidence type="ECO:0000256" key="6">
    <source>
        <dbReference type="ARBA" id="ARBA00023136"/>
    </source>
</evidence>
<keyword evidence="9" id="KW-1185">Reference proteome</keyword>
<reference evidence="9" key="1">
    <citation type="journal article" date="2006" name="PLoS Biol.">
        <title>Macronuclear genome sequence of the ciliate Tetrahymena thermophila, a model eukaryote.</title>
        <authorList>
            <person name="Eisen J.A."/>
            <person name="Coyne R.S."/>
            <person name="Wu M."/>
            <person name="Wu D."/>
            <person name="Thiagarajan M."/>
            <person name="Wortman J.R."/>
            <person name="Badger J.H."/>
            <person name="Ren Q."/>
            <person name="Amedeo P."/>
            <person name="Jones K.M."/>
            <person name="Tallon L.J."/>
            <person name="Delcher A.L."/>
            <person name="Salzberg S.L."/>
            <person name="Silva J.C."/>
            <person name="Haas B.J."/>
            <person name="Majoros W.H."/>
            <person name="Farzad M."/>
            <person name="Carlton J.M."/>
            <person name="Smith R.K. Jr."/>
            <person name="Garg J."/>
            <person name="Pearlman R.E."/>
            <person name="Karrer K.M."/>
            <person name="Sun L."/>
            <person name="Manning G."/>
            <person name="Elde N.C."/>
            <person name="Turkewitz A.P."/>
            <person name="Asai D.J."/>
            <person name="Wilkes D.E."/>
            <person name="Wang Y."/>
            <person name="Cai H."/>
            <person name="Collins K."/>
            <person name="Stewart B.A."/>
            <person name="Lee S.R."/>
            <person name="Wilamowska K."/>
            <person name="Weinberg Z."/>
            <person name="Ruzzo W.L."/>
            <person name="Wloga D."/>
            <person name="Gaertig J."/>
            <person name="Frankel J."/>
            <person name="Tsao C.-C."/>
            <person name="Gorovsky M.A."/>
            <person name="Keeling P.J."/>
            <person name="Waller R.F."/>
            <person name="Patron N.J."/>
            <person name="Cherry J.M."/>
            <person name="Stover N.A."/>
            <person name="Krieger C.J."/>
            <person name="del Toro C."/>
            <person name="Ryder H.F."/>
            <person name="Williamson S.C."/>
            <person name="Barbeau R.A."/>
            <person name="Hamilton E.P."/>
            <person name="Orias E."/>
        </authorList>
    </citation>
    <scope>NUCLEOTIDE SEQUENCE [LARGE SCALE GENOMIC DNA]</scope>
    <source>
        <strain evidence="9">SB210</strain>
    </source>
</reference>
<keyword evidence="7" id="KW-0998">Cell outer membrane</keyword>
<accession>W7XC33</accession>
<dbReference type="SUPFAM" id="SSF51126">
    <property type="entry name" value="Pectin lyase-like"/>
    <property type="match status" value="1"/>
</dbReference>
<dbReference type="PANTHER" id="PTHR11319:SF35">
    <property type="entry name" value="OUTER MEMBRANE PROTEIN PMPC-RELATED"/>
    <property type="match status" value="1"/>
</dbReference>
<dbReference type="RefSeq" id="XP_012652539.1">
    <property type="nucleotide sequence ID" value="XM_012797085.1"/>
</dbReference>
<dbReference type="EMBL" id="GG662721">
    <property type="protein sequence ID" value="EWS74927.1"/>
    <property type="molecule type" value="Genomic_DNA"/>
</dbReference>